<dbReference type="InterPro" id="IPR000257">
    <property type="entry name" value="Uroporphyrinogen_deCOase"/>
</dbReference>
<evidence type="ECO:0000259" key="1">
    <source>
        <dbReference type="Pfam" id="PF01208"/>
    </source>
</evidence>
<dbReference type="GO" id="GO:0006779">
    <property type="term" value="P:porphyrin-containing compound biosynthetic process"/>
    <property type="evidence" value="ECO:0007669"/>
    <property type="project" value="InterPro"/>
</dbReference>
<dbReference type="PANTHER" id="PTHR47099">
    <property type="entry name" value="METHYLCOBAMIDE:COM METHYLTRANSFERASE MTBA"/>
    <property type="match status" value="1"/>
</dbReference>
<accession>A0A8J8MB60</accession>
<dbReference type="Pfam" id="PF01208">
    <property type="entry name" value="URO-D"/>
    <property type="match status" value="1"/>
</dbReference>
<name>A0A8J8MB60_9FIRM</name>
<feature type="domain" description="Uroporphyrinogen decarboxylase (URO-D)" evidence="1">
    <location>
        <begin position="72"/>
        <end position="333"/>
    </location>
</feature>
<dbReference type="GO" id="GO:0004853">
    <property type="term" value="F:uroporphyrinogen decarboxylase activity"/>
    <property type="evidence" value="ECO:0007669"/>
    <property type="project" value="InterPro"/>
</dbReference>
<dbReference type="GO" id="GO:0008168">
    <property type="term" value="F:methyltransferase activity"/>
    <property type="evidence" value="ECO:0007669"/>
    <property type="project" value="UniProtKB-KW"/>
</dbReference>
<dbReference type="KEGG" id="vgu:HYG85_12530"/>
<gene>
    <name evidence="2" type="ORF">HYG85_12530</name>
</gene>
<dbReference type="Gene3D" id="3.20.20.210">
    <property type="match status" value="1"/>
</dbReference>
<evidence type="ECO:0000313" key="2">
    <source>
        <dbReference type="EMBL" id="QUH29682.1"/>
    </source>
</evidence>
<reference evidence="2 3" key="1">
    <citation type="submission" date="2020-07" db="EMBL/GenBank/DDBJ databases">
        <title>Vallitalea guaymasensis genome.</title>
        <authorList>
            <person name="Postec A."/>
        </authorList>
    </citation>
    <scope>NUCLEOTIDE SEQUENCE [LARGE SCALE GENOMIC DNA]</scope>
    <source>
        <strain evidence="2 3">Ra1766G1</strain>
    </source>
</reference>
<keyword evidence="2" id="KW-0808">Transferase</keyword>
<dbReference type="PANTHER" id="PTHR47099:SF1">
    <property type="entry name" value="METHYLCOBAMIDE:COM METHYLTRANSFERASE MTBA"/>
    <property type="match status" value="1"/>
</dbReference>
<proteinExistence type="predicted"/>
<evidence type="ECO:0000313" key="3">
    <source>
        <dbReference type="Proteomes" id="UP000677305"/>
    </source>
</evidence>
<dbReference type="EMBL" id="CP058561">
    <property type="protein sequence ID" value="QUH29682.1"/>
    <property type="molecule type" value="Genomic_DNA"/>
</dbReference>
<protein>
    <submittedName>
        <fullName evidence="2">Methyltransferase</fullName>
    </submittedName>
</protein>
<dbReference type="SUPFAM" id="SSF51726">
    <property type="entry name" value="UROD/MetE-like"/>
    <property type="match status" value="1"/>
</dbReference>
<sequence>MNSRELVYKTLNFDNPERAPRQKWVLPWANNHYPEELAKLHEDYPDDFDGAPGYYAEKDISEGDPTDIGESTDAWGCKFLNYQKGIIGEVKEPLIQDEEWKDVNNIHIPREWLTIDKEKINEFCKNSDKFVFGGCCPRPFEQLQFIRGTENLFIDLMLRPQGLLDFMGKMHEFYCELLTKWAETDVDGLSFMDDWGSQKSLLINPSIWEELFKPMYKDYIDIAHSHGKKIFMHSDGYILDIYPHLVELGLDAINSQLFCMPMDELVKFKGKITFWGEIDRQNLLPYGSTEEIKDAVKLVKNNLWDNGGCIAQCEFGPGAKPENVKQVFETWNELFK</sequence>
<dbReference type="GO" id="GO:0032259">
    <property type="term" value="P:methylation"/>
    <property type="evidence" value="ECO:0007669"/>
    <property type="project" value="UniProtKB-KW"/>
</dbReference>
<dbReference type="Proteomes" id="UP000677305">
    <property type="component" value="Chromosome"/>
</dbReference>
<organism evidence="2 3">
    <name type="scientific">Vallitalea guaymasensis</name>
    <dbReference type="NCBI Taxonomy" id="1185412"/>
    <lineage>
        <taxon>Bacteria</taxon>
        <taxon>Bacillati</taxon>
        <taxon>Bacillota</taxon>
        <taxon>Clostridia</taxon>
        <taxon>Lachnospirales</taxon>
        <taxon>Vallitaleaceae</taxon>
        <taxon>Vallitalea</taxon>
    </lineage>
</organism>
<dbReference type="AlphaFoldDB" id="A0A8J8MB60"/>
<dbReference type="InterPro" id="IPR052024">
    <property type="entry name" value="Methanogen_methyltrans"/>
</dbReference>
<dbReference type="RefSeq" id="WP_212689944.1">
    <property type="nucleotide sequence ID" value="NZ_CP058561.1"/>
</dbReference>
<keyword evidence="2" id="KW-0489">Methyltransferase</keyword>
<keyword evidence="3" id="KW-1185">Reference proteome</keyword>
<dbReference type="InterPro" id="IPR038071">
    <property type="entry name" value="UROD/MetE-like_sf"/>
</dbReference>